<dbReference type="Proteomes" id="UP000663877">
    <property type="component" value="Unassembled WGS sequence"/>
</dbReference>
<dbReference type="Gene3D" id="3.30.40.10">
    <property type="entry name" value="Zinc/RING finger domain, C3HC4 (zinc finger)"/>
    <property type="match status" value="1"/>
</dbReference>
<dbReference type="EMBL" id="CAJNOM010000737">
    <property type="protein sequence ID" value="CAF1553287.1"/>
    <property type="molecule type" value="Genomic_DNA"/>
</dbReference>
<evidence type="ECO:0000256" key="2">
    <source>
        <dbReference type="ARBA" id="ARBA00022771"/>
    </source>
</evidence>
<keyword evidence="2 4" id="KW-0863">Zinc-finger</keyword>
<dbReference type="Pfam" id="PF00653">
    <property type="entry name" value="BIR"/>
    <property type="match status" value="4"/>
</dbReference>
<keyword evidence="9" id="KW-1185">Reference proteome</keyword>
<proteinExistence type="inferred from homology"/>
<dbReference type="SMART" id="SM00238">
    <property type="entry name" value="BIR"/>
    <property type="match status" value="4"/>
</dbReference>
<evidence type="ECO:0000256" key="3">
    <source>
        <dbReference type="ARBA" id="ARBA00022833"/>
    </source>
</evidence>
<evidence type="ECO:0000313" key="9">
    <source>
        <dbReference type="Proteomes" id="UP000663832"/>
    </source>
</evidence>
<sequence>MSASGINFTGQSVTTCDNTCILNISQWSRDIDPFSIHSLCSTEILTISQSMSYSSDDCNPQNPSKRQKTDMTYSWREPNAFARSRSCTFSDWIHPETFKSRVIEAGFFSCNLKDRVICIHCNLICEQWNTEHDPCEVHKILSPNCLFVKSMPKYTPLSIYANPEQRLASFSNWSNKISLSIDKLAHAGFIFDGSQIKCFYCHGLFKHCDSINHPLVEHIRWFPYCNYARQLCGEGLYYKIQRSINTMPINNQLENSFDENTISQHVAAYVDLPSSKYLINQKQFEPSLIQRCLQNQFRLKNNGFTENTDLYIACLILQKHEKFGEIKKNIKIPTVEMQKIYRSRQILTNNVYQLLPYTDILISFENDLQEYENQRQKLSEEFIEEKSISIEREKSLHKWSLINPSRYDITKGGWIMYDNYFKCPHCHIQYNNWKSDDNPLNIHKYLSPLCLFVLSTNPFNYERISIKKMDEEFTDEFIINAASQPYTGLVRARHESGHTISDRLNSFEQFPNHVSNDTNELAISGIYYDNRTKTIKCFYCESNMRIINGDSSFTQCFQHLHRVSNCHYIKQINDVNSHSLKQQPSNKCSWCMVNEKRLMALPCRHFCLCDQCAHIKQLCPICQIEVTAYVIVYSS</sequence>
<accession>A0A814V488</accession>
<dbReference type="OrthoDB" id="5855668at2759"/>
<feature type="domain" description="RING-type" evidence="6">
    <location>
        <begin position="588"/>
        <end position="623"/>
    </location>
</feature>
<gene>
    <name evidence="7" type="ORF">BJG266_LOCUS25997</name>
    <name evidence="8" type="ORF">QVE165_LOCUS47269</name>
</gene>
<dbReference type="SUPFAM" id="SSF57924">
    <property type="entry name" value="Inhibitor of apoptosis (IAP) repeat"/>
    <property type="match status" value="4"/>
</dbReference>
<keyword evidence="3" id="KW-0862">Zinc</keyword>
<evidence type="ECO:0000256" key="5">
    <source>
        <dbReference type="SAM" id="Coils"/>
    </source>
</evidence>
<protein>
    <recommendedName>
        <fullName evidence="6">RING-type domain-containing protein</fullName>
    </recommendedName>
</protein>
<dbReference type="InterPro" id="IPR001370">
    <property type="entry name" value="BIR_rpt"/>
</dbReference>
<dbReference type="InterPro" id="IPR013083">
    <property type="entry name" value="Znf_RING/FYVE/PHD"/>
</dbReference>
<evidence type="ECO:0000313" key="7">
    <source>
        <dbReference type="EMBL" id="CAF1185049.1"/>
    </source>
</evidence>
<evidence type="ECO:0000256" key="4">
    <source>
        <dbReference type="PROSITE-ProRule" id="PRU00175"/>
    </source>
</evidence>
<dbReference type="PROSITE" id="PS50089">
    <property type="entry name" value="ZF_RING_2"/>
    <property type="match status" value="1"/>
</dbReference>
<evidence type="ECO:0000256" key="1">
    <source>
        <dbReference type="ARBA" id="ARBA00006672"/>
    </source>
</evidence>
<dbReference type="AlphaFoldDB" id="A0A814V488"/>
<evidence type="ECO:0000313" key="8">
    <source>
        <dbReference type="EMBL" id="CAF1553287.1"/>
    </source>
</evidence>
<dbReference type="InterPro" id="IPR001841">
    <property type="entry name" value="Znf_RING"/>
</dbReference>
<evidence type="ECO:0000259" key="6">
    <source>
        <dbReference type="PROSITE" id="PS50089"/>
    </source>
</evidence>
<reference evidence="7" key="1">
    <citation type="submission" date="2021-02" db="EMBL/GenBank/DDBJ databases">
        <authorList>
            <person name="Nowell W R."/>
        </authorList>
    </citation>
    <scope>NUCLEOTIDE SEQUENCE</scope>
</reference>
<keyword evidence="5" id="KW-0175">Coiled coil</keyword>
<dbReference type="GO" id="GO:0005737">
    <property type="term" value="C:cytoplasm"/>
    <property type="evidence" value="ECO:0007669"/>
    <property type="project" value="TreeGrafter"/>
</dbReference>
<name>A0A814V488_9BILA</name>
<dbReference type="PANTHER" id="PTHR10044:SF139">
    <property type="entry name" value="DEATH-ASSOCIATED INHIBITOR OF APOPTOSIS 2"/>
    <property type="match status" value="1"/>
</dbReference>
<feature type="coiled-coil region" evidence="5">
    <location>
        <begin position="361"/>
        <end position="388"/>
    </location>
</feature>
<dbReference type="PANTHER" id="PTHR10044">
    <property type="entry name" value="INHIBITOR OF APOPTOSIS"/>
    <property type="match status" value="1"/>
</dbReference>
<dbReference type="GO" id="GO:0008270">
    <property type="term" value="F:zinc ion binding"/>
    <property type="evidence" value="ECO:0007669"/>
    <property type="project" value="UniProtKB-KW"/>
</dbReference>
<comment type="caution">
    <text evidence="7">The sequence shown here is derived from an EMBL/GenBank/DDBJ whole genome shotgun (WGS) entry which is preliminary data.</text>
</comment>
<organism evidence="7 10">
    <name type="scientific">Adineta steineri</name>
    <dbReference type="NCBI Taxonomy" id="433720"/>
    <lineage>
        <taxon>Eukaryota</taxon>
        <taxon>Metazoa</taxon>
        <taxon>Spiralia</taxon>
        <taxon>Gnathifera</taxon>
        <taxon>Rotifera</taxon>
        <taxon>Eurotatoria</taxon>
        <taxon>Bdelloidea</taxon>
        <taxon>Adinetida</taxon>
        <taxon>Adinetidae</taxon>
        <taxon>Adineta</taxon>
    </lineage>
</organism>
<dbReference type="Gene3D" id="1.10.1170.10">
    <property type="entry name" value="Inhibitor Of Apoptosis Protein (2mihbC-IAP-1), Chain A"/>
    <property type="match status" value="4"/>
</dbReference>
<dbReference type="PROSITE" id="PS50143">
    <property type="entry name" value="BIR_REPEAT_2"/>
    <property type="match status" value="4"/>
</dbReference>
<dbReference type="GO" id="GO:0005634">
    <property type="term" value="C:nucleus"/>
    <property type="evidence" value="ECO:0007669"/>
    <property type="project" value="TreeGrafter"/>
</dbReference>
<dbReference type="Pfam" id="PF13920">
    <property type="entry name" value="zf-C3HC4_3"/>
    <property type="match status" value="1"/>
</dbReference>
<evidence type="ECO:0000313" key="10">
    <source>
        <dbReference type="Proteomes" id="UP000663877"/>
    </source>
</evidence>
<keyword evidence="2 4" id="KW-0479">Metal-binding</keyword>
<dbReference type="EMBL" id="CAJNOI010000209">
    <property type="protein sequence ID" value="CAF1185049.1"/>
    <property type="molecule type" value="Genomic_DNA"/>
</dbReference>
<comment type="similarity">
    <text evidence="1">Belongs to the IAP family.</text>
</comment>
<dbReference type="Proteomes" id="UP000663832">
    <property type="component" value="Unassembled WGS sequence"/>
</dbReference>
<dbReference type="InterPro" id="IPR050784">
    <property type="entry name" value="IAP"/>
</dbReference>